<keyword evidence="1" id="KW-0812">Transmembrane</keyword>
<feature type="transmembrane region" description="Helical" evidence="1">
    <location>
        <begin position="159"/>
        <end position="178"/>
    </location>
</feature>
<proteinExistence type="predicted"/>
<feature type="transmembrane region" description="Helical" evidence="1">
    <location>
        <begin position="259"/>
        <end position="276"/>
    </location>
</feature>
<accession>A0ABV8LGX6</accession>
<organism evidence="2 3">
    <name type="scientific">Hamadaea flava</name>
    <dbReference type="NCBI Taxonomy" id="1742688"/>
    <lineage>
        <taxon>Bacteria</taxon>
        <taxon>Bacillati</taxon>
        <taxon>Actinomycetota</taxon>
        <taxon>Actinomycetes</taxon>
        <taxon>Micromonosporales</taxon>
        <taxon>Micromonosporaceae</taxon>
        <taxon>Hamadaea</taxon>
    </lineage>
</organism>
<reference evidence="3" key="1">
    <citation type="journal article" date="2019" name="Int. J. Syst. Evol. Microbiol.">
        <title>The Global Catalogue of Microorganisms (GCM) 10K type strain sequencing project: providing services to taxonomists for standard genome sequencing and annotation.</title>
        <authorList>
            <consortium name="The Broad Institute Genomics Platform"/>
            <consortium name="The Broad Institute Genome Sequencing Center for Infectious Disease"/>
            <person name="Wu L."/>
            <person name="Ma J."/>
        </authorList>
    </citation>
    <scope>NUCLEOTIDE SEQUENCE [LARGE SCALE GENOMIC DNA]</scope>
    <source>
        <strain evidence="3">CGMCC 4.7289</strain>
    </source>
</reference>
<keyword evidence="1" id="KW-0472">Membrane</keyword>
<feature type="transmembrane region" description="Helical" evidence="1">
    <location>
        <begin position="336"/>
        <end position="354"/>
    </location>
</feature>
<feature type="transmembrane region" description="Helical" evidence="1">
    <location>
        <begin position="190"/>
        <end position="210"/>
    </location>
</feature>
<gene>
    <name evidence="2" type="ORF">ACFOZ4_06000</name>
</gene>
<keyword evidence="1" id="KW-1133">Transmembrane helix</keyword>
<sequence length="407" mass="45241">MSAIAYEAPRSRRFAALADSLWVLRQAGVVFGRHWPVLITLALTGVAAHDLILEGAVKAALVNSTLGLLVIILAPIATLTSLVYMLRVVRASLPHLDADPPTFGSTGERPPTLLDFIGSVAVPYLAIYSAYGYMKDDFTRFAYEVWRNDPFSTLDHLPFSPTVGIISVVAVAVVLRFLLGRLRRRRALRWTVIIGAYVEVIWVGTLVMGVNASRTNFDEWFGQRQVGTWFHDALEKLPGTQIASILSEWSRLLWENADLVFLAPIAWLTMGAVVYGRTIDEPKLTDERILTATARRLNTMPVVKSIANPLNAELQKRFGPLLGSLRMLAKAGLRPMLLFCLVFVLLQSVDAGLWELERLLIGPQDLQEVWWPLSYLLSPINTAIRFVLLICLLGAATDRILRSREAG</sequence>
<evidence type="ECO:0000256" key="1">
    <source>
        <dbReference type="SAM" id="Phobius"/>
    </source>
</evidence>
<evidence type="ECO:0008006" key="4">
    <source>
        <dbReference type="Google" id="ProtNLM"/>
    </source>
</evidence>
<evidence type="ECO:0000313" key="2">
    <source>
        <dbReference type="EMBL" id="MFC4130156.1"/>
    </source>
</evidence>
<feature type="transmembrane region" description="Helical" evidence="1">
    <location>
        <begin position="65"/>
        <end position="86"/>
    </location>
</feature>
<feature type="transmembrane region" description="Helical" evidence="1">
    <location>
        <begin position="113"/>
        <end position="131"/>
    </location>
</feature>
<dbReference type="RefSeq" id="WP_253758435.1">
    <property type="nucleotide sequence ID" value="NZ_JAMZDZ010000001.1"/>
</dbReference>
<evidence type="ECO:0000313" key="3">
    <source>
        <dbReference type="Proteomes" id="UP001595816"/>
    </source>
</evidence>
<name>A0ABV8LGX6_9ACTN</name>
<protein>
    <recommendedName>
        <fullName evidence="4">ABC transmembrane type-1 domain-containing protein</fullName>
    </recommendedName>
</protein>
<feature type="transmembrane region" description="Helical" evidence="1">
    <location>
        <begin position="374"/>
        <end position="395"/>
    </location>
</feature>
<dbReference type="Proteomes" id="UP001595816">
    <property type="component" value="Unassembled WGS sequence"/>
</dbReference>
<keyword evidence="3" id="KW-1185">Reference proteome</keyword>
<comment type="caution">
    <text evidence="2">The sequence shown here is derived from an EMBL/GenBank/DDBJ whole genome shotgun (WGS) entry which is preliminary data.</text>
</comment>
<dbReference type="EMBL" id="JBHSAY010000005">
    <property type="protein sequence ID" value="MFC4130156.1"/>
    <property type="molecule type" value="Genomic_DNA"/>
</dbReference>
<feature type="transmembrane region" description="Helical" evidence="1">
    <location>
        <begin position="35"/>
        <end position="53"/>
    </location>
</feature>